<dbReference type="Proteomes" id="UP001642409">
    <property type="component" value="Unassembled WGS sequence"/>
</dbReference>
<feature type="transmembrane region" description="Helical" evidence="1">
    <location>
        <begin position="603"/>
        <end position="625"/>
    </location>
</feature>
<keyword evidence="1" id="KW-0812">Transmembrane</keyword>
<dbReference type="Gene3D" id="2.160.20.110">
    <property type="match status" value="1"/>
</dbReference>
<name>A0ABP1JFK7_9EUKA</name>
<accession>A0ABP1JFK7</accession>
<evidence type="ECO:0000313" key="3">
    <source>
        <dbReference type="Proteomes" id="UP001642409"/>
    </source>
</evidence>
<keyword evidence="3" id="KW-1185">Reference proteome</keyword>
<proteinExistence type="predicted"/>
<dbReference type="EMBL" id="CAXDID020000137">
    <property type="protein sequence ID" value="CAL6037564.1"/>
    <property type="molecule type" value="Genomic_DNA"/>
</dbReference>
<keyword evidence="1" id="KW-0472">Membrane</keyword>
<comment type="caution">
    <text evidence="2">The sequence shown here is derived from an EMBL/GenBank/DDBJ whole genome shotgun (WGS) entry which is preliminary data.</text>
</comment>
<evidence type="ECO:0000256" key="1">
    <source>
        <dbReference type="SAM" id="Phobius"/>
    </source>
</evidence>
<gene>
    <name evidence="2" type="ORF">HINF_LOCUS36948</name>
</gene>
<reference evidence="2 3" key="1">
    <citation type="submission" date="2024-07" db="EMBL/GenBank/DDBJ databases">
        <authorList>
            <person name="Akdeniz Z."/>
        </authorList>
    </citation>
    <scope>NUCLEOTIDE SEQUENCE [LARGE SCALE GENOMIC DNA]</scope>
</reference>
<protein>
    <submittedName>
        <fullName evidence="2">Hypothetical_protein</fullName>
    </submittedName>
</protein>
<organism evidence="2 3">
    <name type="scientific">Hexamita inflata</name>
    <dbReference type="NCBI Taxonomy" id="28002"/>
    <lineage>
        <taxon>Eukaryota</taxon>
        <taxon>Metamonada</taxon>
        <taxon>Diplomonadida</taxon>
        <taxon>Hexamitidae</taxon>
        <taxon>Hexamitinae</taxon>
        <taxon>Hexamita</taxon>
    </lineage>
</organism>
<feature type="transmembrane region" description="Helical" evidence="1">
    <location>
        <begin position="571"/>
        <end position="591"/>
    </location>
</feature>
<sequence>MIANIFYNIFVSLQHKQLLNGIEYPTQVCNSKLNDKIIVQYCFKAVTLASQVQSSRIIQYQQQQVYHSLYTEKTQDLKLDLIYSMDNLPSFALFGLTTNVQISYSTLSILVPQLLLKGSLVCFVCDFNTSTSEFMFVAHAQNLSGIVFCLNKLFDIKLSLIQFRLEGVHVGGLIFDSSKITISLQNCNISEYISHQSTSGSLIAYINEIIVINSDNVKICVNFDNYVGVGIDKLSITHELIYSCDVCRDSYYTYGLCLRALNFTIIEGNNQLVCLKSFVFDGMQCSCLKNQHISGSKCVNTQEIIESKQNRIQSLEFSASIMQDQISQLQYSLNKLLQQVECNVKHGFAFVQNVCTFDFMICMLDTDVYVISFDVSEVTNHISKDTDFSKGFIFDSQTLIQNAFVDISDKVYLNDVQPLFESQNTFTNLKIQLGVQSFNSGSLILQSSISINVNMMKIISRYSSLLTVNTGCQLNMFTSSTQSTNIRDMIVNVSFAASNGNITLIGSIDGLFNISKYQVYGIYISTLTVSMIGISIEIATVNVNYVKFQPSIYNTGNGSSYLFGNSNNTQIVFVICNVVVIIGNSSNFLILGSISTTGKYPDYYNFGGIIVYINSSASVTLNNIIMDSYQQFITKFVELTGFLIGYADYNSTSIKIINICLQQNVMADSTSNTFLYFGLIGFNSGNASLQNLSVVFSVQNMDVQYFGILGSQQSRFFRMSCLYVEVINLRASVNVKEFDTRCVSGSFVGSIFGSEEAQNCSIQNTSVTGGNINQCIVGGFIGNLAGNITITSSSITNVNLSTKNQYVGGFVGFCMPQLTIQLANSQIQFVRIYSQDYSNIRFGIIVGRSSECKFTCIGSFSTSNYINDVLQNDCAVITSLSDTGC</sequence>
<evidence type="ECO:0000313" key="2">
    <source>
        <dbReference type="EMBL" id="CAL6037564.1"/>
    </source>
</evidence>
<keyword evidence="1" id="KW-1133">Transmembrane helix</keyword>